<gene>
    <name evidence="1" type="ORF">CP963_13745</name>
</gene>
<evidence type="ECO:0000313" key="2">
    <source>
        <dbReference type="Proteomes" id="UP000290378"/>
    </source>
</evidence>
<name>A0A6M8NGN3_9BACT</name>
<comment type="caution">
    <text evidence="1">The sequence shown here is derived from an EMBL/GenBank/DDBJ whole genome shotgun (WGS) entry which is preliminary data.</text>
</comment>
<sequence>MDGKIIEEFCESKFTPNFDYFFRDKAFTIRFISELIRTCNNLHQESNREFDFIFLQKNKLGISTYLLIDYNIISISFVNFLKNQINSFHNHIIQSFINNKIDYEINLFSSLGKKKLIYFNLHKKFSTKYSLYRYTNEDLYILNFDGLALDFEEIKKLLENNNEILIKFLSLVKSNYHNFKNVLNYPKGRKYKTFNNFEIKKSMIYKDIFGDENVK</sequence>
<accession>A0A6M8NGN3</accession>
<dbReference type="EMBL" id="NXII01000037">
    <property type="protein sequence ID" value="RXI37086.1"/>
    <property type="molecule type" value="Genomic_DNA"/>
</dbReference>
<keyword evidence="2" id="KW-1185">Reference proteome</keyword>
<organism evidence="1 2">
    <name type="scientific">Arcobacter cloacae</name>
    <dbReference type="NCBI Taxonomy" id="1054034"/>
    <lineage>
        <taxon>Bacteria</taxon>
        <taxon>Pseudomonadati</taxon>
        <taxon>Campylobacterota</taxon>
        <taxon>Epsilonproteobacteria</taxon>
        <taxon>Campylobacterales</taxon>
        <taxon>Arcobacteraceae</taxon>
        <taxon>Arcobacter</taxon>
    </lineage>
</organism>
<dbReference type="Proteomes" id="UP000290378">
    <property type="component" value="Unassembled WGS sequence"/>
</dbReference>
<reference evidence="1 2" key="1">
    <citation type="submission" date="2017-09" db="EMBL/GenBank/DDBJ databases">
        <title>Genomics of the genus Arcobacter.</title>
        <authorList>
            <person name="Perez-Cataluna A."/>
            <person name="Figueras M.J."/>
            <person name="Salas-Masso N."/>
        </authorList>
    </citation>
    <scope>NUCLEOTIDE SEQUENCE [LARGE SCALE GENOMIC DNA]</scope>
    <source>
        <strain evidence="1 2">CECT 7834</strain>
    </source>
</reference>
<proteinExistence type="predicted"/>
<dbReference type="AlphaFoldDB" id="A0A6M8NGN3"/>
<protein>
    <submittedName>
        <fullName evidence="1">Uncharacterized protein</fullName>
    </submittedName>
</protein>
<evidence type="ECO:0000313" key="1">
    <source>
        <dbReference type="EMBL" id="RXI37086.1"/>
    </source>
</evidence>
<dbReference type="RefSeq" id="WP_129014700.1">
    <property type="nucleotide sequence ID" value="NZ_CBCSEI010000030.1"/>
</dbReference>